<evidence type="ECO:0000256" key="6">
    <source>
        <dbReference type="ARBA" id="ARBA00022430"/>
    </source>
</evidence>
<dbReference type="STRING" id="67285.AQI88_16590"/>
<dbReference type="GO" id="GO:0009316">
    <property type="term" value="C:3-isopropylmalate dehydratase complex"/>
    <property type="evidence" value="ECO:0007669"/>
    <property type="project" value="InterPro"/>
</dbReference>
<evidence type="ECO:0000256" key="7">
    <source>
        <dbReference type="ARBA" id="ARBA00022605"/>
    </source>
</evidence>
<dbReference type="InterPro" id="IPR015928">
    <property type="entry name" value="Aconitase/3IPM_dehydase_swvl"/>
</dbReference>
<dbReference type="EC" id="4.2.1.33" evidence="10"/>
<name>A0A117PWW1_9ACTN</name>
<dbReference type="GO" id="GO:0016853">
    <property type="term" value="F:isomerase activity"/>
    <property type="evidence" value="ECO:0007669"/>
    <property type="project" value="UniProtKB-KW"/>
</dbReference>
<keyword evidence="8 10" id="KW-0456">Lyase</keyword>
<comment type="pathway">
    <text evidence="3 10">Amino-acid biosynthesis; L-leucine biosynthesis; L-leucine from 3-methyl-2-oxobutanoate: step 2/4.</text>
</comment>
<dbReference type="EMBL" id="LMWL01000029">
    <property type="protein sequence ID" value="KUM95678.1"/>
    <property type="molecule type" value="Genomic_DNA"/>
</dbReference>
<comment type="catalytic activity">
    <reaction evidence="1 10">
        <text>(2R,3S)-3-isopropylmalate = (2S)-2-isopropylmalate</text>
        <dbReference type="Rhea" id="RHEA:32287"/>
        <dbReference type="ChEBI" id="CHEBI:1178"/>
        <dbReference type="ChEBI" id="CHEBI:35121"/>
        <dbReference type="EC" id="4.2.1.33"/>
    </reaction>
</comment>
<reference evidence="12 13" key="1">
    <citation type="submission" date="2015-10" db="EMBL/GenBank/DDBJ databases">
        <title>Draft genome sequence of Streptomyces cellostaticus DSM 40189, type strain for the species Streptomyces cellostaticus.</title>
        <authorList>
            <person name="Ruckert C."/>
            <person name="Winkler A."/>
            <person name="Kalinowski J."/>
            <person name="Kampfer P."/>
            <person name="Glaeser S."/>
        </authorList>
    </citation>
    <scope>NUCLEOTIDE SEQUENCE [LARGE SCALE GENOMIC DNA]</scope>
    <source>
        <strain evidence="12 13">DSM 40189</strain>
    </source>
</reference>
<protein>
    <recommendedName>
        <fullName evidence="10">3-isopropylmalate dehydratase small subunit</fullName>
        <ecNumber evidence="10">4.2.1.33</ecNumber>
    </recommendedName>
    <alternativeName>
        <fullName evidence="10">Alpha-IPM isomerase</fullName>
        <shortName evidence="10">IPMI</shortName>
    </alternativeName>
    <alternativeName>
        <fullName evidence="10">Isopropylmalate isomerase</fullName>
    </alternativeName>
</protein>
<feature type="domain" description="Aconitase A/isopropylmalate dehydratase small subunit swivel" evidence="11">
    <location>
        <begin position="1"/>
        <end position="117"/>
    </location>
</feature>
<evidence type="ECO:0000256" key="2">
    <source>
        <dbReference type="ARBA" id="ARBA00002695"/>
    </source>
</evidence>
<sequence length="210" mass="22918">MEPLTEHTGRAIVLRRDHVDTDQIVPAAFCKRLTKSGYDDALFAHWREDPDFVLNRPAARTASVLVGGANFGTGSSREHAVWALRDWGFAVVVASSFGDIFLRNALKNGLLAVALPAETLGALADAVEADPDLAVTVDLHRLELRAAGGCHPFTVDKHARFLLLNGLDDIAVTLRGQDAVLRYERDRRPWLPSMAPGSLTGEPMSSRGRR</sequence>
<evidence type="ECO:0000256" key="5">
    <source>
        <dbReference type="ARBA" id="ARBA00011271"/>
    </source>
</evidence>
<dbReference type="InterPro" id="IPR000573">
    <property type="entry name" value="AconitaseA/IPMdHydase_ssu_swvl"/>
</dbReference>
<dbReference type="InterPro" id="IPR050075">
    <property type="entry name" value="LeuD"/>
</dbReference>
<comment type="caution">
    <text evidence="12">The sequence shown here is derived from an EMBL/GenBank/DDBJ whole genome shotgun (WGS) entry which is preliminary data.</text>
</comment>
<keyword evidence="9 10" id="KW-0100">Branched-chain amino acid biosynthesis</keyword>
<comment type="similarity">
    <text evidence="4 10">Belongs to the LeuD family. LeuD type 1 subfamily.</text>
</comment>
<dbReference type="HAMAP" id="MF_01031">
    <property type="entry name" value="LeuD_type1"/>
    <property type="match status" value="1"/>
</dbReference>
<dbReference type="OrthoDB" id="9777465at2"/>
<dbReference type="AlphaFoldDB" id="A0A117PWW1"/>
<dbReference type="GO" id="GO:0003861">
    <property type="term" value="F:3-isopropylmalate dehydratase activity"/>
    <property type="evidence" value="ECO:0007669"/>
    <property type="project" value="UniProtKB-UniRule"/>
</dbReference>
<dbReference type="InterPro" id="IPR033940">
    <property type="entry name" value="IPMI_Swivel"/>
</dbReference>
<dbReference type="GO" id="GO:0009098">
    <property type="term" value="P:L-leucine biosynthetic process"/>
    <property type="evidence" value="ECO:0007669"/>
    <property type="project" value="UniProtKB-UniRule"/>
</dbReference>
<accession>A0A117PWW1</accession>
<keyword evidence="13" id="KW-1185">Reference proteome</keyword>
<proteinExistence type="inferred from homology"/>
<gene>
    <name evidence="10" type="primary">leuD</name>
    <name evidence="12" type="ORF">AQI88_16590</name>
</gene>
<evidence type="ECO:0000256" key="9">
    <source>
        <dbReference type="ARBA" id="ARBA00023304"/>
    </source>
</evidence>
<dbReference type="Pfam" id="PF00694">
    <property type="entry name" value="Aconitase_C"/>
    <property type="match status" value="1"/>
</dbReference>
<dbReference type="UniPathway" id="UPA00048">
    <property type="reaction ID" value="UER00071"/>
</dbReference>
<evidence type="ECO:0000256" key="1">
    <source>
        <dbReference type="ARBA" id="ARBA00000491"/>
    </source>
</evidence>
<comment type="subunit">
    <text evidence="5 10">Heterodimer of LeuC and LeuD.</text>
</comment>
<dbReference type="InterPro" id="IPR004431">
    <property type="entry name" value="3-IsopropMal_deHydase_ssu"/>
</dbReference>
<dbReference type="Gene3D" id="3.20.19.10">
    <property type="entry name" value="Aconitase, domain 4"/>
    <property type="match status" value="1"/>
</dbReference>
<dbReference type="SUPFAM" id="SSF52016">
    <property type="entry name" value="LeuD/IlvD-like"/>
    <property type="match status" value="1"/>
</dbReference>
<keyword evidence="7 10" id="KW-0028">Amino-acid biosynthesis</keyword>
<dbReference type="NCBIfam" id="NF002458">
    <property type="entry name" value="PRK01641.1"/>
    <property type="match status" value="1"/>
</dbReference>
<dbReference type="PANTHER" id="PTHR43345">
    <property type="entry name" value="3-ISOPROPYLMALATE DEHYDRATASE SMALL SUBUNIT 2-RELATED-RELATED"/>
    <property type="match status" value="1"/>
</dbReference>
<dbReference type="RefSeq" id="WP_066999027.1">
    <property type="nucleotide sequence ID" value="NZ_BNDU01000006.1"/>
</dbReference>
<evidence type="ECO:0000256" key="8">
    <source>
        <dbReference type="ARBA" id="ARBA00023239"/>
    </source>
</evidence>
<dbReference type="PANTHER" id="PTHR43345:SF5">
    <property type="entry name" value="3-ISOPROPYLMALATE DEHYDRATASE SMALL SUBUNIT"/>
    <property type="match status" value="1"/>
</dbReference>
<comment type="function">
    <text evidence="2 10">Catalyzes the isomerization between 2-isopropylmalate and 3-isopropylmalate, via the formation of 2-isopropylmaleate.</text>
</comment>
<evidence type="ECO:0000256" key="3">
    <source>
        <dbReference type="ARBA" id="ARBA00004729"/>
    </source>
</evidence>
<evidence type="ECO:0000313" key="13">
    <source>
        <dbReference type="Proteomes" id="UP000054241"/>
    </source>
</evidence>
<evidence type="ECO:0000259" key="11">
    <source>
        <dbReference type="Pfam" id="PF00694"/>
    </source>
</evidence>
<keyword evidence="6 10" id="KW-0432">Leucine biosynthesis</keyword>
<dbReference type="Proteomes" id="UP000054241">
    <property type="component" value="Unassembled WGS sequence"/>
</dbReference>
<organism evidence="12 13">
    <name type="scientific">Streptomyces cellostaticus</name>
    <dbReference type="NCBI Taxonomy" id="67285"/>
    <lineage>
        <taxon>Bacteria</taxon>
        <taxon>Bacillati</taxon>
        <taxon>Actinomycetota</taxon>
        <taxon>Actinomycetes</taxon>
        <taxon>Kitasatosporales</taxon>
        <taxon>Streptomycetaceae</taxon>
        <taxon>Streptomyces</taxon>
    </lineage>
</organism>
<dbReference type="FunFam" id="3.20.19.10:FF:000003">
    <property type="entry name" value="3-isopropylmalate dehydratase small subunit"/>
    <property type="match status" value="1"/>
</dbReference>
<keyword evidence="12" id="KW-0413">Isomerase</keyword>
<evidence type="ECO:0000256" key="10">
    <source>
        <dbReference type="HAMAP-Rule" id="MF_01031"/>
    </source>
</evidence>
<evidence type="ECO:0000313" key="12">
    <source>
        <dbReference type="EMBL" id="KUM95678.1"/>
    </source>
</evidence>
<dbReference type="CDD" id="cd01577">
    <property type="entry name" value="IPMI_Swivel"/>
    <property type="match status" value="1"/>
</dbReference>
<evidence type="ECO:0000256" key="4">
    <source>
        <dbReference type="ARBA" id="ARBA00009845"/>
    </source>
</evidence>
<dbReference type="NCBIfam" id="TIGR00171">
    <property type="entry name" value="leuD"/>
    <property type="match status" value="1"/>
</dbReference>